<comment type="subcellular location">
    <subcellularLocation>
        <location evidence="1">Cell outer membrane</location>
        <topology evidence="1">Multi-pass membrane protein</topology>
    </subcellularLocation>
</comment>
<sequence>MLKYIISVLLSFLLMGIAKPQQKVWVKGTILAKRDKSPIVGATIKEQRRNNQAASSIGGKFSIQVSDDTDSLVFSYVGYKTAIVATKQLLTQQIILLAQQENYLEEATVNTGYQVLKPNEITGAVDVVSNKTLNEQTGTNILQRLRNVVPAFRYDNNPVKNTDLNKLNISIRGLSTINGNLDPLIVLDGFIYEGDMANIDPNSIEQVSILKDAAASAIWGARAGNGVIVITSKKGRINESARISFNSTFMLQERSAYTNLYRVDNGTFMDIEKMLYDKGYYNFNINTLKYVAMTPFVDLLDRRAKGLISIADSTKWDNFYRTQNGAQNYMDNFVSDAVTQQYALNISGGGLSNSYNFGLGYTRAGTELAAKTRKLNLQLNNSFRPTEKLQIDLSVLFTDQLLRSGKPAFNSFVNSNKAVPYLSFFGPEGEQIPFEREYRKLYLDNNYSNGFLDWNYYPLSDHTNSQTSNKLRELYSNLALNYKLTSYLSASFSGQYQQQQVLVAGSDNSDSYIARRTVNQYMQVDKNTGAVKYNVPKGGILRTNNGTGSSYTLRGQLNLNKSWPEHRVIGVIGAEMRERLYKENSQTAYGYTEDPLLTVPVDYVNTYPINPTSINMNVVGAPSFLKQVNRFVSQYANLSYIWHDKYGVSGSFRKDGANVFGATTNDKWSPLWSMGLFWELGKEKFLERNFIDHLKLRATYGYSGNVDLRKTKDPVGSVSVDRNSNLPIIMITSLNDPSLRWEKIGTLNIGLDYAFFNRRISGSIDWYNKNGRDLYGLSNYDYTSWGYQSTITKNIAAMNGRGLDLSLNTVNLDGAIQWKSRLTLSFNKNKTTKYYSTTPNTLNTFISNGYGITPMEGFPLNGLSAYKWMGVDGKGQGLGLLDGEPSANYSAIRASIAKNPLHSESMAFIGSSKPQVFGNLANTFAWRSFDLSVNISYAGDYYFRKPVTSYTTLFSTGTAYPDFERRWQKQGDELTTAVPALFYPVISSADSFYASADINVVKADHIRLEYINFSWRNSLKINNRAVQLQIYGNVSNLGILWRANKERIDPEFPYRIAPTRNYALGLKLDY</sequence>
<evidence type="ECO:0000256" key="1">
    <source>
        <dbReference type="PROSITE-ProRule" id="PRU01360"/>
    </source>
</evidence>
<reference evidence="3 4" key="1">
    <citation type="submission" date="2023-07" db="EMBL/GenBank/DDBJ databases">
        <title>Functional and genomic diversity of the sorghum phyllosphere microbiome.</title>
        <authorList>
            <person name="Shade A."/>
        </authorList>
    </citation>
    <scope>NUCLEOTIDE SEQUENCE [LARGE SCALE GENOMIC DNA]</scope>
    <source>
        <strain evidence="3 4">SORGH_AS_0892</strain>
    </source>
</reference>
<keyword evidence="1" id="KW-0998">Cell outer membrane</keyword>
<dbReference type="InterPro" id="IPR008969">
    <property type="entry name" value="CarboxyPept-like_regulatory"/>
</dbReference>
<dbReference type="Pfam" id="PF13715">
    <property type="entry name" value="CarbopepD_reg_2"/>
    <property type="match status" value="1"/>
</dbReference>
<keyword evidence="1" id="KW-0812">Transmembrane</keyword>
<dbReference type="SUPFAM" id="SSF56935">
    <property type="entry name" value="Porins"/>
    <property type="match status" value="1"/>
</dbReference>
<dbReference type="InterPro" id="IPR039426">
    <property type="entry name" value="TonB-dep_rcpt-like"/>
</dbReference>
<dbReference type="Pfam" id="PF07715">
    <property type="entry name" value="Plug"/>
    <property type="match status" value="1"/>
</dbReference>
<evidence type="ECO:0000313" key="4">
    <source>
        <dbReference type="Proteomes" id="UP001244640"/>
    </source>
</evidence>
<dbReference type="NCBIfam" id="TIGR04056">
    <property type="entry name" value="OMP_RagA_SusC"/>
    <property type="match status" value="1"/>
</dbReference>
<comment type="similarity">
    <text evidence="1">Belongs to the TonB-dependent receptor family.</text>
</comment>
<proteinExistence type="inferred from homology"/>
<evidence type="ECO:0000313" key="3">
    <source>
        <dbReference type="EMBL" id="MDQ1152367.1"/>
    </source>
</evidence>
<dbReference type="EMBL" id="JAUTBA010000001">
    <property type="protein sequence ID" value="MDQ1152367.1"/>
    <property type="molecule type" value="Genomic_DNA"/>
</dbReference>
<dbReference type="SUPFAM" id="SSF49464">
    <property type="entry name" value="Carboxypeptidase regulatory domain-like"/>
    <property type="match status" value="1"/>
</dbReference>
<dbReference type="NCBIfam" id="TIGR04057">
    <property type="entry name" value="SusC_RagA_signa"/>
    <property type="match status" value="1"/>
</dbReference>
<dbReference type="Gene3D" id="2.170.130.10">
    <property type="entry name" value="TonB-dependent receptor, plug domain"/>
    <property type="match status" value="1"/>
</dbReference>
<accession>A0ABU0UBY7</accession>
<dbReference type="InterPro" id="IPR023996">
    <property type="entry name" value="TonB-dep_OMP_SusC/RagA"/>
</dbReference>
<comment type="caution">
    <text evidence="3">The sequence shown here is derived from an EMBL/GenBank/DDBJ whole genome shotgun (WGS) entry which is preliminary data.</text>
</comment>
<organism evidence="3 4">
    <name type="scientific">Sphingobacterium zeae</name>
    <dbReference type="NCBI Taxonomy" id="1776859"/>
    <lineage>
        <taxon>Bacteria</taxon>
        <taxon>Pseudomonadati</taxon>
        <taxon>Bacteroidota</taxon>
        <taxon>Sphingobacteriia</taxon>
        <taxon>Sphingobacteriales</taxon>
        <taxon>Sphingobacteriaceae</taxon>
        <taxon>Sphingobacterium</taxon>
    </lineage>
</organism>
<dbReference type="InterPro" id="IPR037066">
    <property type="entry name" value="Plug_dom_sf"/>
</dbReference>
<feature type="domain" description="TonB-dependent receptor plug" evidence="2">
    <location>
        <begin position="119"/>
        <end position="227"/>
    </location>
</feature>
<gene>
    <name evidence="3" type="ORF">QE382_004351</name>
</gene>
<keyword evidence="4" id="KW-1185">Reference proteome</keyword>
<dbReference type="InterPro" id="IPR012910">
    <property type="entry name" value="Plug_dom"/>
</dbReference>
<evidence type="ECO:0000259" key="2">
    <source>
        <dbReference type="Pfam" id="PF07715"/>
    </source>
</evidence>
<protein>
    <submittedName>
        <fullName evidence="3">TonB-linked SusC/RagA family outer membrane protein</fullName>
    </submittedName>
</protein>
<dbReference type="PROSITE" id="PS52016">
    <property type="entry name" value="TONB_DEPENDENT_REC_3"/>
    <property type="match status" value="1"/>
</dbReference>
<dbReference type="InterPro" id="IPR023997">
    <property type="entry name" value="TonB-dep_OMP_SusC/RagA_CS"/>
</dbReference>
<keyword evidence="1" id="KW-1134">Transmembrane beta strand</keyword>
<keyword evidence="1" id="KW-0813">Transport</keyword>
<dbReference type="Proteomes" id="UP001244640">
    <property type="component" value="Unassembled WGS sequence"/>
</dbReference>
<keyword evidence="1" id="KW-0472">Membrane</keyword>
<name>A0ABU0UBY7_9SPHI</name>